<proteinExistence type="predicted"/>
<comment type="caution">
    <text evidence="1">The sequence shown here is derived from an EMBL/GenBank/DDBJ whole genome shotgun (WGS) entry which is preliminary data.</text>
</comment>
<protein>
    <submittedName>
        <fullName evidence="1">Uncharacterized protein</fullName>
    </submittedName>
</protein>
<gene>
    <name evidence="1" type="ORF">SLS53_006131</name>
</gene>
<dbReference type="Proteomes" id="UP001320245">
    <property type="component" value="Unassembled WGS sequence"/>
</dbReference>
<dbReference type="EMBL" id="JAJSPL020000026">
    <property type="protein sequence ID" value="KAK7738322.1"/>
    <property type="molecule type" value="Genomic_DNA"/>
</dbReference>
<accession>A0AAN9U442</accession>
<reference evidence="1 2" key="1">
    <citation type="journal article" date="2023" name="PLoS ONE">
        <title>Cytospora paraplurivora sp. nov. isolated from orchards with fruit tree decline syndrome in Ontario, Canada.</title>
        <authorList>
            <person name="Ilyukhin E."/>
            <person name="Nguyen H.D.T."/>
            <person name="Castle A.J."/>
            <person name="Ellouze W."/>
        </authorList>
    </citation>
    <scope>NUCLEOTIDE SEQUENCE [LARGE SCALE GENOMIC DNA]</scope>
    <source>
        <strain evidence="1 2">FDS-564</strain>
    </source>
</reference>
<dbReference type="AlphaFoldDB" id="A0AAN9U442"/>
<keyword evidence="2" id="KW-1185">Reference proteome</keyword>
<evidence type="ECO:0000313" key="1">
    <source>
        <dbReference type="EMBL" id="KAK7738322.1"/>
    </source>
</evidence>
<organism evidence="1 2">
    <name type="scientific">Cytospora paraplurivora</name>
    <dbReference type="NCBI Taxonomy" id="2898453"/>
    <lineage>
        <taxon>Eukaryota</taxon>
        <taxon>Fungi</taxon>
        <taxon>Dikarya</taxon>
        <taxon>Ascomycota</taxon>
        <taxon>Pezizomycotina</taxon>
        <taxon>Sordariomycetes</taxon>
        <taxon>Sordariomycetidae</taxon>
        <taxon>Diaporthales</taxon>
        <taxon>Cytosporaceae</taxon>
        <taxon>Cytospora</taxon>
    </lineage>
</organism>
<sequence length="247" mass="28111">MSWSSSLLFVLQYGLYRHHNEKDGSAFSDIHLLVIDTRQLPPRTFVKDLEIIPIFAPFNGEWNQYKDLSRILNLRQSDYYFGEYLSQGDLDLTGKAAQTSLQQLIDLGLFSLVPQMRDEESWGSWARPVVGFRKCFNDTADVYASRTEVRRAITIAEGAFGGPWTIPVSAMLLALQPRQRSDSAIVRGFEAMFTEAEFRTASLSEMYIDEERLPEVAQFRRLIGDIDSYLSPVDDMVNSFEALGIEA</sequence>
<evidence type="ECO:0000313" key="2">
    <source>
        <dbReference type="Proteomes" id="UP001320245"/>
    </source>
</evidence>
<name>A0AAN9U442_9PEZI</name>